<evidence type="ECO:0000256" key="7">
    <source>
        <dbReference type="ARBA" id="ARBA00022555"/>
    </source>
</evidence>
<dbReference type="Proteomes" id="UP000502179">
    <property type="component" value="Chromosome"/>
</dbReference>
<dbReference type="GO" id="GO:0008033">
    <property type="term" value="P:tRNA processing"/>
    <property type="evidence" value="ECO:0007669"/>
    <property type="project" value="UniProtKB-KW"/>
</dbReference>
<dbReference type="SUPFAM" id="SSF50249">
    <property type="entry name" value="Nucleic acid-binding proteins"/>
    <property type="match status" value="1"/>
</dbReference>
<evidence type="ECO:0000256" key="6">
    <source>
        <dbReference type="ARBA" id="ARBA00022552"/>
    </source>
</evidence>
<dbReference type="GO" id="GO:0000049">
    <property type="term" value="F:tRNA binding"/>
    <property type="evidence" value="ECO:0007669"/>
    <property type="project" value="UniProtKB-KW"/>
</dbReference>
<sequence>MMAELIINAAPYETRVALVENGNIVELYIERPAERGCVGNIYKGRVVRVLPGMQAAFVEIGLSRTAFLYVSDICDQTREFERLMGEDEAAEELSPTSVSTHSIEDLLRPGQEVLVQVAKDPLGKKGARVTSHITLPGRHLVLMPTMGHIGVSRRIEDEEERKRLREIIERLRPPGTGWIVRTAAEGVEENKLANEIDFLVKLWKEIKRRAETHPCPSLIYEDLDISLRAVRDLFAREVQRLVVDNEEVYLKILNFMDIFAPHLRAHVDLYEGEVPIFEAFGIEMEVSRALSKKIWLKSGGYIIIETTEALTAIDVNTGRYVGKRDLEETVLKTNLEAVKEIAYQLRLRNIGGLIIIDFIDMEKEESREKVFTALKEALKKDRSRTNILRMSELGLIQMTRQRLRESLYDLLCEPCFYCEGTGRLKSRRTICYEIFRRLEREARRRIAKSIHLKVHPQVAELLLNEEATHLEALEKGLGKTIIITSSPDLHLEQYELDYLDVDMKH</sequence>
<evidence type="ECO:0000313" key="18">
    <source>
        <dbReference type="Proteomes" id="UP000502179"/>
    </source>
</evidence>
<reference evidence="17 18" key="1">
    <citation type="submission" date="2020-02" db="EMBL/GenBank/DDBJ databases">
        <title>Genome analysis of Thermosulfuriphilus ammonigenes ST65T, an anaerobic thermophilic chemolithoautotrophic bacterium isolated from a deep-sea hydrothermal vent.</title>
        <authorList>
            <person name="Slobodkina G."/>
            <person name="Allioux M."/>
            <person name="Merkel A."/>
            <person name="Alain K."/>
            <person name="Jebbar M."/>
            <person name="Slobodkin A."/>
        </authorList>
    </citation>
    <scope>NUCLEOTIDE SEQUENCE [LARGE SCALE GENOMIC DNA]</scope>
    <source>
        <strain evidence="17 18">ST65</strain>
    </source>
</reference>
<comment type="similarity">
    <text evidence="3">Belongs to the RNase E/G family. RNase G subfamily.</text>
</comment>
<dbReference type="AlphaFoldDB" id="A0A6G7PZ04"/>
<keyword evidence="12" id="KW-0255">Endonuclease</keyword>
<evidence type="ECO:0000313" key="17">
    <source>
        <dbReference type="EMBL" id="QIJ72850.1"/>
    </source>
</evidence>
<dbReference type="PANTHER" id="PTHR30001">
    <property type="entry name" value="RIBONUCLEASE"/>
    <property type="match status" value="1"/>
</dbReference>
<keyword evidence="7" id="KW-0820">tRNA-binding</keyword>
<keyword evidence="5" id="KW-0963">Cytoplasm</keyword>
<dbReference type="PROSITE" id="PS50126">
    <property type="entry name" value="S1"/>
    <property type="match status" value="1"/>
</dbReference>
<comment type="subcellular location">
    <subcellularLocation>
        <location evidence="2">Cytoplasm</location>
    </subcellularLocation>
</comment>
<proteinExistence type="inferred from homology"/>
<dbReference type="GO" id="GO:0005737">
    <property type="term" value="C:cytoplasm"/>
    <property type="evidence" value="ECO:0007669"/>
    <property type="project" value="UniProtKB-SubCell"/>
</dbReference>
<evidence type="ECO:0000256" key="1">
    <source>
        <dbReference type="ARBA" id="ARBA00001946"/>
    </source>
</evidence>
<keyword evidence="15" id="KW-0694">RNA-binding</keyword>
<dbReference type="Gene3D" id="2.40.50.140">
    <property type="entry name" value="Nucleic acid-binding proteins"/>
    <property type="match status" value="1"/>
</dbReference>
<keyword evidence="9" id="KW-0540">Nuclease</keyword>
<dbReference type="GO" id="GO:0004540">
    <property type="term" value="F:RNA nuclease activity"/>
    <property type="evidence" value="ECO:0007669"/>
    <property type="project" value="InterPro"/>
</dbReference>
<keyword evidence="10" id="KW-0479">Metal-binding</keyword>
<dbReference type="InterPro" id="IPR019307">
    <property type="entry name" value="RNA-bd_AU-1/RNase_E/G"/>
</dbReference>
<dbReference type="NCBIfam" id="TIGR00757">
    <property type="entry name" value="RNaseEG"/>
    <property type="match status" value="1"/>
</dbReference>
<dbReference type="SMART" id="SM00316">
    <property type="entry name" value="S1"/>
    <property type="match status" value="1"/>
</dbReference>
<dbReference type="GO" id="GO:0016787">
    <property type="term" value="F:hydrolase activity"/>
    <property type="evidence" value="ECO:0007669"/>
    <property type="project" value="UniProtKB-KW"/>
</dbReference>
<dbReference type="Pfam" id="PF10150">
    <property type="entry name" value="RNase_E_G"/>
    <property type="match status" value="1"/>
</dbReference>
<feature type="domain" description="S1 motif" evidence="16">
    <location>
        <begin position="39"/>
        <end position="138"/>
    </location>
</feature>
<gene>
    <name evidence="17" type="ORF">G4V39_04720</name>
</gene>
<dbReference type="Gene3D" id="3.40.1260.20">
    <property type="entry name" value="Ribonuclease E, catalytic domain"/>
    <property type="match status" value="1"/>
</dbReference>
<evidence type="ECO:0000256" key="8">
    <source>
        <dbReference type="ARBA" id="ARBA00022694"/>
    </source>
</evidence>
<dbReference type="InterPro" id="IPR048583">
    <property type="entry name" value="RNase_E_G_thioredoxin-like"/>
</dbReference>
<dbReference type="GO" id="GO:0004519">
    <property type="term" value="F:endonuclease activity"/>
    <property type="evidence" value="ECO:0007669"/>
    <property type="project" value="UniProtKB-KW"/>
</dbReference>
<evidence type="ECO:0000256" key="9">
    <source>
        <dbReference type="ARBA" id="ARBA00022722"/>
    </source>
</evidence>
<dbReference type="EMBL" id="CP048877">
    <property type="protein sequence ID" value="QIJ72850.1"/>
    <property type="molecule type" value="Genomic_DNA"/>
</dbReference>
<evidence type="ECO:0000256" key="13">
    <source>
        <dbReference type="ARBA" id="ARBA00022801"/>
    </source>
</evidence>
<keyword evidence="8" id="KW-0819">tRNA processing</keyword>
<dbReference type="InterPro" id="IPR004659">
    <property type="entry name" value="RNase_E/G"/>
</dbReference>
<dbReference type="GO" id="GO:0019843">
    <property type="term" value="F:rRNA binding"/>
    <property type="evidence" value="ECO:0007669"/>
    <property type="project" value="UniProtKB-KW"/>
</dbReference>
<evidence type="ECO:0000256" key="11">
    <source>
        <dbReference type="ARBA" id="ARBA00022730"/>
    </source>
</evidence>
<accession>A0A6G7PZ04</accession>
<evidence type="ECO:0000256" key="15">
    <source>
        <dbReference type="ARBA" id="ARBA00022884"/>
    </source>
</evidence>
<dbReference type="CDD" id="cd04453">
    <property type="entry name" value="S1_RNase_E"/>
    <property type="match status" value="1"/>
</dbReference>
<evidence type="ECO:0000259" key="16">
    <source>
        <dbReference type="PROSITE" id="PS50126"/>
    </source>
</evidence>
<organism evidence="17 18">
    <name type="scientific">Thermosulfuriphilus ammonigenes</name>
    <dbReference type="NCBI Taxonomy" id="1936021"/>
    <lineage>
        <taxon>Bacteria</taxon>
        <taxon>Pseudomonadati</taxon>
        <taxon>Thermodesulfobacteriota</taxon>
        <taxon>Thermodesulfobacteria</taxon>
        <taxon>Thermodesulfobacteriales</taxon>
        <taxon>Thermodesulfobacteriaceae</taxon>
        <taxon>Thermosulfuriphilus</taxon>
    </lineage>
</organism>
<keyword evidence="14" id="KW-0460">Magnesium</keyword>
<dbReference type="GO" id="GO:0046872">
    <property type="term" value="F:metal ion binding"/>
    <property type="evidence" value="ECO:0007669"/>
    <property type="project" value="UniProtKB-KW"/>
</dbReference>
<dbReference type="KEGG" id="tav:G4V39_04720"/>
<evidence type="ECO:0000256" key="3">
    <source>
        <dbReference type="ARBA" id="ARBA00005663"/>
    </source>
</evidence>
<comment type="cofactor">
    <cofactor evidence="1">
        <name>Mg(2+)</name>
        <dbReference type="ChEBI" id="CHEBI:18420"/>
    </cofactor>
</comment>
<evidence type="ECO:0000256" key="14">
    <source>
        <dbReference type="ARBA" id="ARBA00022842"/>
    </source>
</evidence>
<dbReference type="InterPro" id="IPR012340">
    <property type="entry name" value="NA-bd_OB-fold"/>
</dbReference>
<keyword evidence="18" id="KW-1185">Reference proteome</keyword>
<keyword evidence="11" id="KW-0699">rRNA-binding</keyword>
<dbReference type="GO" id="GO:0006364">
    <property type="term" value="P:rRNA processing"/>
    <property type="evidence" value="ECO:0007669"/>
    <property type="project" value="UniProtKB-KW"/>
</dbReference>
<dbReference type="Pfam" id="PF20833">
    <property type="entry name" value="RNase_E_G_Thio"/>
    <property type="match status" value="1"/>
</dbReference>
<keyword evidence="6" id="KW-0698">rRNA processing</keyword>
<evidence type="ECO:0000256" key="12">
    <source>
        <dbReference type="ARBA" id="ARBA00022759"/>
    </source>
</evidence>
<evidence type="ECO:0000256" key="5">
    <source>
        <dbReference type="ARBA" id="ARBA00022490"/>
    </source>
</evidence>
<keyword evidence="13" id="KW-0378">Hydrolase</keyword>
<dbReference type="InterPro" id="IPR003029">
    <property type="entry name" value="S1_domain"/>
</dbReference>
<dbReference type="PANTHER" id="PTHR30001:SF0">
    <property type="entry name" value="RIBONUCLEASE G"/>
    <property type="match status" value="1"/>
</dbReference>
<evidence type="ECO:0000256" key="10">
    <source>
        <dbReference type="ARBA" id="ARBA00022723"/>
    </source>
</evidence>
<protein>
    <recommendedName>
        <fullName evidence="4">Ribonuclease G</fullName>
    </recommendedName>
</protein>
<evidence type="ECO:0000256" key="4">
    <source>
        <dbReference type="ARBA" id="ARBA00017719"/>
    </source>
</evidence>
<evidence type="ECO:0000256" key="2">
    <source>
        <dbReference type="ARBA" id="ARBA00004496"/>
    </source>
</evidence>
<name>A0A6G7PZ04_9BACT</name>